<evidence type="ECO:0000313" key="2">
    <source>
        <dbReference type="Proteomes" id="UP000010473"/>
    </source>
</evidence>
<geneLocation type="plasmid" evidence="1 2">
    <name>pSTA7437.01</name>
</geneLocation>
<accession>K9Y066</accession>
<dbReference type="RefSeq" id="WP_015212044.1">
    <property type="nucleotide sequence ID" value="NC_019765.1"/>
</dbReference>
<gene>
    <name evidence="1" type="ordered locus">Sta7437_4685</name>
</gene>
<evidence type="ECO:0000313" key="1">
    <source>
        <dbReference type="EMBL" id="AFZ38138.1"/>
    </source>
</evidence>
<dbReference type="AlphaFoldDB" id="K9Y066"/>
<evidence type="ECO:0008006" key="3">
    <source>
        <dbReference type="Google" id="ProtNLM"/>
    </source>
</evidence>
<dbReference type="HOGENOM" id="CLU_1719751_0_0_3"/>
<keyword evidence="2" id="KW-1185">Reference proteome</keyword>
<sequence>MAPKLETLAKIYLNGKPAEISDETRQELCDWLMGEFQQLPINIVPSDFERYETAQEMLNDLAHDRLYVSDRSYNTEVYPNPFCGFAFQAIHDYDHYKNNSDFSLSGEIASYRATANRAPSLEIQKILYSQIVLKAAAWLYLGHEPESKIVFA</sequence>
<dbReference type="OrthoDB" id="423288at2"/>
<reference evidence="2" key="1">
    <citation type="journal article" date="2013" name="Proc. Natl. Acad. Sci. U.S.A.">
        <title>Improving the coverage of the cyanobacterial phylum using diversity-driven genome sequencing.</title>
        <authorList>
            <person name="Shih P.M."/>
            <person name="Wu D."/>
            <person name="Latifi A."/>
            <person name="Axen S.D."/>
            <person name="Fewer D.P."/>
            <person name="Talla E."/>
            <person name="Calteau A."/>
            <person name="Cai F."/>
            <person name="Tandeau de Marsac N."/>
            <person name="Rippka R."/>
            <person name="Herdman M."/>
            <person name="Sivonen K."/>
            <person name="Coursin T."/>
            <person name="Laurent T."/>
            <person name="Goodwin L."/>
            <person name="Nolan M."/>
            <person name="Davenport K.W."/>
            <person name="Han C.S."/>
            <person name="Rubin E.M."/>
            <person name="Eisen J.A."/>
            <person name="Woyke T."/>
            <person name="Gugger M."/>
            <person name="Kerfeld C.A."/>
        </authorList>
    </citation>
    <scope>NUCLEOTIDE SEQUENCE [LARGE SCALE GENOMIC DNA]</scope>
    <source>
        <strain evidence="2">ATCC 29371 / PCC 7437</strain>
        <plasmid evidence="2">Plasmid pSTA7437.01</plasmid>
    </source>
</reference>
<proteinExistence type="predicted"/>
<dbReference type="Proteomes" id="UP000010473">
    <property type="component" value="Plasmid pSTA7437.01"/>
</dbReference>
<keyword evidence="1" id="KW-0614">Plasmid</keyword>
<dbReference type="KEGG" id="scs:Sta7437_4685"/>
<protein>
    <recommendedName>
        <fullName evidence="3">Transposase</fullName>
    </recommendedName>
</protein>
<dbReference type="EMBL" id="CP003654">
    <property type="protein sequence ID" value="AFZ38138.1"/>
    <property type="molecule type" value="Genomic_DNA"/>
</dbReference>
<organism evidence="1 2">
    <name type="scientific">Stanieria cyanosphaera (strain ATCC 29371 / PCC 7437)</name>
    <dbReference type="NCBI Taxonomy" id="111780"/>
    <lineage>
        <taxon>Bacteria</taxon>
        <taxon>Bacillati</taxon>
        <taxon>Cyanobacteriota</taxon>
        <taxon>Cyanophyceae</taxon>
        <taxon>Pleurocapsales</taxon>
        <taxon>Dermocarpellaceae</taxon>
        <taxon>Stanieria</taxon>
    </lineage>
</organism>
<name>K9Y066_STAC7</name>
<dbReference type="PATRIC" id="fig|111780.3.peg.4842"/>